<protein>
    <recommendedName>
        <fullName evidence="2">RNase H type-1 domain-containing protein</fullName>
    </recommendedName>
</protein>
<dbReference type="GO" id="GO:0003676">
    <property type="term" value="F:nucleic acid binding"/>
    <property type="evidence" value="ECO:0007669"/>
    <property type="project" value="InterPro"/>
</dbReference>
<comment type="caution">
    <text evidence="3">The sequence shown here is derived from an EMBL/GenBank/DDBJ whole genome shotgun (WGS) entry which is preliminary data.</text>
</comment>
<dbReference type="CDD" id="cd00303">
    <property type="entry name" value="retropepsin_like"/>
    <property type="match status" value="1"/>
</dbReference>
<dbReference type="Pfam" id="PF13456">
    <property type="entry name" value="RVT_3"/>
    <property type="match status" value="1"/>
</dbReference>
<organism evidence="3 4">
    <name type="scientific">Acer saccharum</name>
    <name type="common">Sugar maple</name>
    <dbReference type="NCBI Taxonomy" id="4024"/>
    <lineage>
        <taxon>Eukaryota</taxon>
        <taxon>Viridiplantae</taxon>
        <taxon>Streptophyta</taxon>
        <taxon>Embryophyta</taxon>
        <taxon>Tracheophyta</taxon>
        <taxon>Spermatophyta</taxon>
        <taxon>Magnoliopsida</taxon>
        <taxon>eudicotyledons</taxon>
        <taxon>Gunneridae</taxon>
        <taxon>Pentapetalae</taxon>
        <taxon>rosids</taxon>
        <taxon>malvids</taxon>
        <taxon>Sapindales</taxon>
        <taxon>Sapindaceae</taxon>
        <taxon>Hippocastanoideae</taxon>
        <taxon>Acereae</taxon>
        <taxon>Acer</taxon>
    </lineage>
</organism>
<dbReference type="Proteomes" id="UP001168877">
    <property type="component" value="Unassembled WGS sequence"/>
</dbReference>
<proteinExistence type="predicted"/>
<dbReference type="PANTHER" id="PTHR35046:SF9">
    <property type="entry name" value="RNA-DIRECTED DNA POLYMERASE"/>
    <property type="match status" value="1"/>
</dbReference>
<dbReference type="PANTHER" id="PTHR35046">
    <property type="entry name" value="ZINC KNUCKLE (CCHC-TYPE) FAMILY PROTEIN"/>
    <property type="match status" value="1"/>
</dbReference>
<reference evidence="3" key="2">
    <citation type="submission" date="2023-06" db="EMBL/GenBank/DDBJ databases">
        <authorList>
            <person name="Swenson N.G."/>
            <person name="Wegrzyn J.L."/>
            <person name="Mcevoy S.L."/>
        </authorList>
    </citation>
    <scope>NUCLEOTIDE SEQUENCE</scope>
    <source>
        <strain evidence="3">NS2018</strain>
        <tissue evidence="3">Leaf</tissue>
    </source>
</reference>
<feature type="region of interest" description="Disordered" evidence="1">
    <location>
        <begin position="502"/>
        <end position="522"/>
    </location>
</feature>
<dbReference type="EMBL" id="JAUESC010000384">
    <property type="protein sequence ID" value="KAK0581717.1"/>
    <property type="molecule type" value="Genomic_DNA"/>
</dbReference>
<dbReference type="AlphaFoldDB" id="A0AA39S0E1"/>
<dbReference type="InterPro" id="IPR036397">
    <property type="entry name" value="RNaseH_sf"/>
</dbReference>
<gene>
    <name evidence="3" type="ORF">LWI29_017097</name>
</gene>
<dbReference type="GO" id="GO:0004523">
    <property type="term" value="F:RNA-DNA hybrid ribonuclease activity"/>
    <property type="evidence" value="ECO:0007669"/>
    <property type="project" value="InterPro"/>
</dbReference>
<name>A0AA39S0E1_ACESA</name>
<dbReference type="SUPFAM" id="SSF53098">
    <property type="entry name" value="Ribonuclease H-like"/>
    <property type="match status" value="1"/>
</dbReference>
<reference evidence="3" key="1">
    <citation type="journal article" date="2022" name="Plant J.">
        <title>Strategies of tolerance reflected in two North American maple genomes.</title>
        <authorList>
            <person name="McEvoy S.L."/>
            <person name="Sezen U.U."/>
            <person name="Trouern-Trend A."/>
            <person name="McMahon S.M."/>
            <person name="Schaberg P.G."/>
            <person name="Yang J."/>
            <person name="Wegrzyn J.L."/>
            <person name="Swenson N.G."/>
        </authorList>
    </citation>
    <scope>NUCLEOTIDE SEQUENCE</scope>
    <source>
        <strain evidence="3">NS2018</strain>
    </source>
</reference>
<dbReference type="CDD" id="cd06222">
    <property type="entry name" value="RNase_H_like"/>
    <property type="match status" value="1"/>
</dbReference>
<keyword evidence="4" id="KW-1185">Reference proteome</keyword>
<dbReference type="InterPro" id="IPR021109">
    <property type="entry name" value="Peptidase_aspartic_dom_sf"/>
</dbReference>
<dbReference type="Gene3D" id="3.30.420.10">
    <property type="entry name" value="Ribonuclease H-like superfamily/Ribonuclease H"/>
    <property type="match status" value="1"/>
</dbReference>
<evidence type="ECO:0000259" key="2">
    <source>
        <dbReference type="Pfam" id="PF13456"/>
    </source>
</evidence>
<evidence type="ECO:0000313" key="3">
    <source>
        <dbReference type="EMBL" id="KAK0581717.1"/>
    </source>
</evidence>
<sequence>MDMVRFRVMWWFKNLGKGLEDSVTILLLNIAERCVDRKRVKLPSNKKWIPPDSESLKFKVDGAVRPASSHVGIGGVLHNSRGEVLCSFSEYIGVQDIMTAEVLAIARACQLCRSRQELKGKKIVFVRDSKVGVSWINCNGVGNWKLLHTIMEIRNLLGEMGQTQVEFGSRDYNEAADILAKKGVDGELNIKEEPAVTVARFLNGLRFELKRVVSIHNPETLEDAYSKALKAEKYLRPYPSRRLLGDIRQTRPIPPEGSQSFNYRVVNTSTLNAPFDSRPSIPRDRTGLPSPMHPHNPNIECHHCHANGYIASRCPQRTLTIAQEYDDYYPPDPTDEVVEPIEDIHYLDLEADLDDREFEGQLHMMRCIFSKPVSADTWKRMNVFHTFIPCKGKIYKLVIDGGSTMNIVSNAAVTRFHLNPEPHPHPFRVAWVDKTSLPITHRCLVSLSLGSYSETIYYGILPMEVAHILLGRPWLYDLDVKSFGRANTHMFTHQDKTITLQPAKSKDSFSPQTNKLVVDNPSPTVSPKHNLNILGPREFMRHSH</sequence>
<dbReference type="InterPro" id="IPR012337">
    <property type="entry name" value="RNaseH-like_sf"/>
</dbReference>
<feature type="domain" description="RNase H type-1" evidence="2">
    <location>
        <begin position="60"/>
        <end position="182"/>
    </location>
</feature>
<evidence type="ECO:0000313" key="4">
    <source>
        <dbReference type="Proteomes" id="UP001168877"/>
    </source>
</evidence>
<accession>A0AA39S0E1</accession>
<dbReference type="InterPro" id="IPR044730">
    <property type="entry name" value="RNase_H-like_dom_plant"/>
</dbReference>
<dbReference type="Gene3D" id="2.40.70.10">
    <property type="entry name" value="Acid Proteases"/>
    <property type="match status" value="1"/>
</dbReference>
<dbReference type="InterPro" id="IPR002156">
    <property type="entry name" value="RNaseH_domain"/>
</dbReference>
<evidence type="ECO:0000256" key="1">
    <source>
        <dbReference type="SAM" id="MobiDB-lite"/>
    </source>
</evidence>